<dbReference type="AlphaFoldDB" id="A0A3M7QZ88"/>
<dbReference type="PANTHER" id="PTHR12509:SF9">
    <property type="entry name" value="SPERM FLAGELLAR PROTEIN 1 ISOFORM X1"/>
    <property type="match status" value="1"/>
</dbReference>
<evidence type="ECO:0000313" key="3">
    <source>
        <dbReference type="EMBL" id="RNA16434.1"/>
    </source>
</evidence>
<evidence type="ECO:0000313" key="4">
    <source>
        <dbReference type="Proteomes" id="UP000276133"/>
    </source>
</evidence>
<dbReference type="InterPro" id="IPR036872">
    <property type="entry name" value="CH_dom_sf"/>
</dbReference>
<dbReference type="InterPro" id="IPR010441">
    <property type="entry name" value="CH_2"/>
</dbReference>
<dbReference type="EMBL" id="REGN01004705">
    <property type="protein sequence ID" value="RNA16434.1"/>
    <property type="molecule type" value="Genomic_DNA"/>
</dbReference>
<dbReference type="PANTHER" id="PTHR12509">
    <property type="entry name" value="SPERMATOGENESIS-ASSOCIATED 4-RELATED"/>
    <property type="match status" value="1"/>
</dbReference>
<sequence>MAVDADGTWDLELDETILQDMYAWIDQIPLSRPKKRIERDFSDGVMVAELVKYYFPNWVELHNYAPANNTQQKMINWGLLNRKVFSRFGFNVPESIMRGISLGKTGLVETFLYNLRVKIDDYLYGLENNTSDPEYRNLFRANNQFKTTPRTDFRQNDNNFSQGPAKIPPLNRTKAAPTTGDMVSRLVYEEKEQECIAKDEQIQILNAKIRRLEHLLHLKDVRLQDLTEKAEKSTKC</sequence>
<gene>
    <name evidence="3" type="ORF">BpHYR1_017852</name>
</gene>
<keyword evidence="3" id="KW-0969">Cilium</keyword>
<dbReference type="SUPFAM" id="SSF47576">
    <property type="entry name" value="Calponin-homology domain, CH-domain"/>
    <property type="match status" value="1"/>
</dbReference>
<reference evidence="3 4" key="1">
    <citation type="journal article" date="2018" name="Sci. Rep.">
        <title>Genomic signatures of local adaptation to the degree of environmental predictability in rotifers.</title>
        <authorList>
            <person name="Franch-Gras L."/>
            <person name="Hahn C."/>
            <person name="Garcia-Roger E.M."/>
            <person name="Carmona M.J."/>
            <person name="Serra M."/>
            <person name="Gomez A."/>
        </authorList>
    </citation>
    <scope>NUCLEOTIDE SEQUENCE [LARGE SCALE GENOMIC DNA]</scope>
    <source>
        <strain evidence="3">HYR1</strain>
    </source>
</reference>
<keyword evidence="3" id="KW-0282">Flagellum</keyword>
<accession>A0A3M7QZ88</accession>
<dbReference type="GO" id="GO:0051493">
    <property type="term" value="P:regulation of cytoskeleton organization"/>
    <property type="evidence" value="ECO:0007669"/>
    <property type="project" value="TreeGrafter"/>
</dbReference>
<dbReference type="Proteomes" id="UP000276133">
    <property type="component" value="Unassembled WGS sequence"/>
</dbReference>
<evidence type="ECO:0000259" key="2">
    <source>
        <dbReference type="PROSITE" id="PS50021"/>
    </source>
</evidence>
<evidence type="ECO:0000256" key="1">
    <source>
        <dbReference type="SAM" id="MobiDB-lite"/>
    </source>
</evidence>
<dbReference type="InterPro" id="IPR001715">
    <property type="entry name" value="CH_dom"/>
</dbReference>
<feature type="domain" description="Calponin-homology (CH)" evidence="2">
    <location>
        <begin position="15"/>
        <end position="120"/>
    </location>
</feature>
<dbReference type="STRING" id="10195.A0A3M7QZ88"/>
<dbReference type="GO" id="GO:0008017">
    <property type="term" value="F:microtubule binding"/>
    <property type="evidence" value="ECO:0007669"/>
    <property type="project" value="TreeGrafter"/>
</dbReference>
<proteinExistence type="predicted"/>
<dbReference type="OrthoDB" id="193300at2759"/>
<dbReference type="Gene3D" id="1.10.418.10">
    <property type="entry name" value="Calponin-like domain"/>
    <property type="match status" value="1"/>
</dbReference>
<comment type="caution">
    <text evidence="3">The sequence shown here is derived from an EMBL/GenBank/DDBJ whole genome shotgun (WGS) entry which is preliminary data.</text>
</comment>
<protein>
    <submittedName>
        <fullName evidence="3">Sperm flagellar 1</fullName>
    </submittedName>
</protein>
<dbReference type="InterPro" id="IPR052111">
    <property type="entry name" value="Spermatogenesis_Ciliary_MAP"/>
</dbReference>
<keyword evidence="3" id="KW-0966">Cell projection</keyword>
<feature type="region of interest" description="Disordered" evidence="1">
    <location>
        <begin position="153"/>
        <end position="175"/>
    </location>
</feature>
<dbReference type="Pfam" id="PF06294">
    <property type="entry name" value="CH_2"/>
    <property type="match status" value="1"/>
</dbReference>
<dbReference type="FunFam" id="1.10.418.10:FF:000059">
    <property type="entry name" value="RIKEN cDNA 6430531B16 gene"/>
    <property type="match status" value="1"/>
</dbReference>
<name>A0A3M7QZ88_BRAPC</name>
<dbReference type="PROSITE" id="PS50021">
    <property type="entry name" value="CH"/>
    <property type="match status" value="1"/>
</dbReference>
<dbReference type="GO" id="GO:0005930">
    <property type="term" value="C:axoneme"/>
    <property type="evidence" value="ECO:0007669"/>
    <property type="project" value="TreeGrafter"/>
</dbReference>
<organism evidence="3 4">
    <name type="scientific">Brachionus plicatilis</name>
    <name type="common">Marine rotifer</name>
    <name type="synonym">Brachionus muelleri</name>
    <dbReference type="NCBI Taxonomy" id="10195"/>
    <lineage>
        <taxon>Eukaryota</taxon>
        <taxon>Metazoa</taxon>
        <taxon>Spiralia</taxon>
        <taxon>Gnathifera</taxon>
        <taxon>Rotifera</taxon>
        <taxon>Eurotatoria</taxon>
        <taxon>Monogononta</taxon>
        <taxon>Pseudotrocha</taxon>
        <taxon>Ploima</taxon>
        <taxon>Brachionidae</taxon>
        <taxon>Brachionus</taxon>
    </lineage>
</organism>
<keyword evidence="4" id="KW-1185">Reference proteome</keyword>